<dbReference type="KEGG" id="ocm:CBP12_10550"/>
<dbReference type="SUPFAM" id="SSF54980">
    <property type="entry name" value="EF-G C-terminal domain-like"/>
    <property type="match status" value="1"/>
</dbReference>
<dbReference type="InterPro" id="IPR036956">
    <property type="entry name" value="Impact_N_sf"/>
</dbReference>
<dbReference type="PROSITE" id="PS00910">
    <property type="entry name" value="UPF0029"/>
    <property type="match status" value="1"/>
</dbReference>
<protein>
    <submittedName>
        <fullName evidence="4">YigZ family protein</fullName>
    </submittedName>
</protein>
<feature type="domain" description="UPF0029" evidence="3">
    <location>
        <begin position="142"/>
        <end position="196"/>
    </location>
</feature>
<dbReference type="PANTHER" id="PTHR16301">
    <property type="entry name" value="IMPACT-RELATED"/>
    <property type="match status" value="1"/>
</dbReference>
<feature type="domain" description="Impact N-terminal" evidence="2">
    <location>
        <begin position="18"/>
        <end position="124"/>
    </location>
</feature>
<evidence type="ECO:0000256" key="1">
    <source>
        <dbReference type="ARBA" id="ARBA00007665"/>
    </source>
</evidence>
<name>A0A1Y0D1R1_9GAMM</name>
<dbReference type="GO" id="GO:0032561">
    <property type="term" value="F:guanyl ribonucleotide binding"/>
    <property type="evidence" value="ECO:0007669"/>
    <property type="project" value="UniProtKB-ARBA"/>
</dbReference>
<dbReference type="InterPro" id="IPR020568">
    <property type="entry name" value="Ribosomal_Su5_D2-typ_SF"/>
</dbReference>
<dbReference type="SUPFAM" id="SSF54211">
    <property type="entry name" value="Ribosomal protein S5 domain 2-like"/>
    <property type="match status" value="1"/>
</dbReference>
<dbReference type="OrthoDB" id="9813771at2"/>
<keyword evidence="5" id="KW-1185">Reference proteome</keyword>
<dbReference type="GO" id="GO:0006446">
    <property type="term" value="P:regulation of translational initiation"/>
    <property type="evidence" value="ECO:0007669"/>
    <property type="project" value="TreeGrafter"/>
</dbReference>
<dbReference type="Pfam" id="PF01205">
    <property type="entry name" value="Impact_N"/>
    <property type="match status" value="1"/>
</dbReference>
<proteinExistence type="inferred from homology"/>
<evidence type="ECO:0000313" key="5">
    <source>
        <dbReference type="Proteomes" id="UP000243793"/>
    </source>
</evidence>
<accession>A0A1Y0D1R1</accession>
<evidence type="ECO:0000313" key="4">
    <source>
        <dbReference type="EMBL" id="ART81177.1"/>
    </source>
</evidence>
<sequence>MSPYLIPAAPLVWEQEIKKSRFIAYLGHTATPEEGKAFVETIRASEPSARHHCWAFVAGPPSDSRVLGFSDDGEPSGTAGKPMLAQLQGSNIGEITAVVVRYFGGIKLGTGGLVRAYGGTLSLALSELVTVEKRIMTEFIIQTQYTELSVVEFLLTEFEGHWQQVDYGSEVQGVVLVEARAAVEFSRQLQDRSQGKVIAKPVVPSLS</sequence>
<dbReference type="InterPro" id="IPR020569">
    <property type="entry name" value="UPF0029_Impact_CS"/>
</dbReference>
<dbReference type="InterPro" id="IPR035647">
    <property type="entry name" value="EFG_III/V"/>
</dbReference>
<dbReference type="Proteomes" id="UP000243793">
    <property type="component" value="Chromosome"/>
</dbReference>
<gene>
    <name evidence="4" type="ORF">CBP12_10550</name>
</gene>
<dbReference type="GO" id="GO:0017111">
    <property type="term" value="F:ribonucleoside triphosphate phosphatase activity"/>
    <property type="evidence" value="ECO:0007669"/>
    <property type="project" value="UniProtKB-ARBA"/>
</dbReference>
<reference evidence="5" key="1">
    <citation type="submission" date="2017-05" db="EMBL/GenBank/DDBJ databases">
        <authorList>
            <person name="Sung H."/>
        </authorList>
    </citation>
    <scope>NUCLEOTIDE SEQUENCE [LARGE SCALE GENOMIC DNA]</scope>
    <source>
        <strain evidence="5">AMac2203</strain>
    </source>
</reference>
<dbReference type="InterPro" id="IPR001498">
    <property type="entry name" value="Impact_N"/>
</dbReference>
<dbReference type="GO" id="GO:0005737">
    <property type="term" value="C:cytoplasm"/>
    <property type="evidence" value="ECO:0007669"/>
    <property type="project" value="TreeGrafter"/>
</dbReference>
<dbReference type="Pfam" id="PF09186">
    <property type="entry name" value="DUF1949"/>
    <property type="match status" value="1"/>
</dbReference>
<dbReference type="PANTHER" id="PTHR16301:SF20">
    <property type="entry name" value="IMPACT FAMILY MEMBER YIGZ"/>
    <property type="match status" value="1"/>
</dbReference>
<dbReference type="GO" id="GO:0043168">
    <property type="term" value="F:anion binding"/>
    <property type="evidence" value="ECO:0007669"/>
    <property type="project" value="UniProtKB-ARBA"/>
</dbReference>
<organism evidence="4 5">
    <name type="scientific">Oceanisphaera avium</name>
    <dbReference type="NCBI Taxonomy" id="1903694"/>
    <lineage>
        <taxon>Bacteria</taxon>
        <taxon>Pseudomonadati</taxon>
        <taxon>Pseudomonadota</taxon>
        <taxon>Gammaproteobacteria</taxon>
        <taxon>Aeromonadales</taxon>
        <taxon>Aeromonadaceae</taxon>
        <taxon>Oceanisphaera</taxon>
    </lineage>
</organism>
<comment type="similarity">
    <text evidence="1">Belongs to the IMPACT family.</text>
</comment>
<dbReference type="InterPro" id="IPR015269">
    <property type="entry name" value="UPF0029_Impact_C"/>
</dbReference>
<dbReference type="Gene3D" id="3.30.70.240">
    <property type="match status" value="1"/>
</dbReference>
<dbReference type="NCBIfam" id="TIGR00257">
    <property type="entry name" value="IMPACT_YIGZ"/>
    <property type="match status" value="1"/>
</dbReference>
<dbReference type="AlphaFoldDB" id="A0A1Y0D1R1"/>
<evidence type="ECO:0000259" key="2">
    <source>
        <dbReference type="Pfam" id="PF01205"/>
    </source>
</evidence>
<dbReference type="Gene3D" id="3.30.230.30">
    <property type="entry name" value="Impact, N-terminal domain"/>
    <property type="match status" value="1"/>
</dbReference>
<dbReference type="InterPro" id="IPR023582">
    <property type="entry name" value="Impact"/>
</dbReference>
<evidence type="ECO:0000259" key="3">
    <source>
        <dbReference type="Pfam" id="PF09186"/>
    </source>
</evidence>
<dbReference type="InterPro" id="IPR015796">
    <property type="entry name" value="Impact_YigZ-like"/>
</dbReference>
<dbReference type="EMBL" id="CP021376">
    <property type="protein sequence ID" value="ART81177.1"/>
    <property type="molecule type" value="Genomic_DNA"/>
</dbReference>